<dbReference type="SUPFAM" id="SSF143517">
    <property type="entry name" value="TRCF domain-like"/>
    <property type="match status" value="1"/>
</dbReference>
<keyword evidence="2" id="KW-1185">Reference proteome</keyword>
<dbReference type="Proteomes" id="UP000248857">
    <property type="component" value="Unassembled WGS sequence"/>
</dbReference>
<accession>A0A2W1JAM5</accession>
<protein>
    <submittedName>
        <fullName evidence="1">Uncharacterized protein</fullName>
    </submittedName>
</protein>
<evidence type="ECO:0000313" key="2">
    <source>
        <dbReference type="Proteomes" id="UP000248857"/>
    </source>
</evidence>
<organism evidence="1 2">
    <name type="scientific">Acaryochloris thomasi RCC1774</name>
    <dbReference type="NCBI Taxonomy" id="1764569"/>
    <lineage>
        <taxon>Bacteria</taxon>
        <taxon>Bacillati</taxon>
        <taxon>Cyanobacteriota</taxon>
        <taxon>Cyanophyceae</taxon>
        <taxon>Acaryochloridales</taxon>
        <taxon>Acaryochloridaceae</taxon>
        <taxon>Acaryochloris</taxon>
        <taxon>Acaryochloris thomasi</taxon>
    </lineage>
</organism>
<comment type="caution">
    <text evidence="1">The sequence shown here is derived from an EMBL/GenBank/DDBJ whole genome shotgun (WGS) entry which is preliminary data.</text>
</comment>
<evidence type="ECO:0000313" key="1">
    <source>
        <dbReference type="EMBL" id="PZD71048.1"/>
    </source>
</evidence>
<name>A0A2W1JAM5_9CYAN</name>
<reference evidence="1 2" key="1">
    <citation type="journal article" date="2018" name="Sci. Rep.">
        <title>A novel species of the marine cyanobacterium Acaryochloris with a unique pigment content and lifestyle.</title>
        <authorList>
            <person name="Partensky F."/>
            <person name="Six C."/>
            <person name="Ratin M."/>
            <person name="Garczarek L."/>
            <person name="Vaulot D."/>
            <person name="Probert I."/>
            <person name="Calteau A."/>
            <person name="Gourvil P."/>
            <person name="Marie D."/>
            <person name="Grebert T."/>
            <person name="Bouchier C."/>
            <person name="Le Panse S."/>
            <person name="Gachenot M."/>
            <person name="Rodriguez F."/>
            <person name="Garrido J.L."/>
        </authorList>
    </citation>
    <scope>NUCLEOTIDE SEQUENCE [LARGE SCALE GENOMIC DNA]</scope>
    <source>
        <strain evidence="1 2">RCC1774</strain>
    </source>
</reference>
<proteinExistence type="predicted"/>
<dbReference type="EMBL" id="PQWO01000022">
    <property type="protein sequence ID" value="PZD71048.1"/>
    <property type="molecule type" value="Genomic_DNA"/>
</dbReference>
<dbReference type="InterPro" id="IPR037235">
    <property type="entry name" value="TRCF-like_C_D7"/>
</dbReference>
<dbReference type="AlphaFoldDB" id="A0A2W1JAM5"/>
<sequence>MELKQVAKSLGFSRIKPEGKQHVILETPMEEPGWKLLQEKLPTHLQTRFVYTPGKVTVRGLGMLKADQQLENLIDWLSKMQEALPEAVAYSEPSVLARLQK</sequence>
<gene>
    <name evidence="1" type="ORF">C1752_08251</name>
</gene>